<dbReference type="Proteomes" id="UP000552241">
    <property type="component" value="Unassembled WGS sequence"/>
</dbReference>
<accession>A0A838ZME7</accession>
<feature type="domain" description="Thiolase N-terminal" evidence="3">
    <location>
        <begin position="64"/>
        <end position="163"/>
    </location>
</feature>
<dbReference type="Pfam" id="PF00108">
    <property type="entry name" value="Thiolase_N"/>
    <property type="match status" value="1"/>
</dbReference>
<dbReference type="InterPro" id="IPR020616">
    <property type="entry name" value="Thiolase_N"/>
</dbReference>
<dbReference type="InterPro" id="IPR013747">
    <property type="entry name" value="ACP_syn_III_C"/>
</dbReference>
<evidence type="ECO:0000313" key="5">
    <source>
        <dbReference type="EMBL" id="MBA5628766.1"/>
    </source>
</evidence>
<dbReference type="GO" id="GO:0016747">
    <property type="term" value="F:acyltransferase activity, transferring groups other than amino-acyl groups"/>
    <property type="evidence" value="ECO:0007669"/>
    <property type="project" value="InterPro"/>
</dbReference>
<evidence type="ECO:0000313" key="6">
    <source>
        <dbReference type="Proteomes" id="UP000552241"/>
    </source>
</evidence>
<name>A0A838ZME7_9FLAO</name>
<keyword evidence="2" id="KW-0012">Acyltransferase</keyword>
<evidence type="ECO:0000259" key="4">
    <source>
        <dbReference type="Pfam" id="PF08541"/>
    </source>
</evidence>
<evidence type="ECO:0000256" key="1">
    <source>
        <dbReference type="ARBA" id="ARBA00022679"/>
    </source>
</evidence>
<gene>
    <name evidence="5" type="ORF">HU137_03155</name>
</gene>
<dbReference type="InterPro" id="IPR016039">
    <property type="entry name" value="Thiolase-like"/>
</dbReference>
<dbReference type="Pfam" id="PF08541">
    <property type="entry name" value="ACP_syn_III_C"/>
    <property type="match status" value="1"/>
</dbReference>
<feature type="domain" description="Beta-ketoacyl-[acyl-carrier-protein] synthase III C-terminal" evidence="4">
    <location>
        <begin position="283"/>
        <end position="362"/>
    </location>
</feature>
<organism evidence="5 6">
    <name type="scientific">Moheibacter lacus</name>
    <dbReference type="NCBI Taxonomy" id="2745851"/>
    <lineage>
        <taxon>Bacteria</taxon>
        <taxon>Pseudomonadati</taxon>
        <taxon>Bacteroidota</taxon>
        <taxon>Flavobacteriia</taxon>
        <taxon>Flavobacteriales</taxon>
        <taxon>Weeksellaceae</taxon>
        <taxon>Moheibacter</taxon>
    </lineage>
</organism>
<keyword evidence="1" id="KW-0808">Transferase</keyword>
<protein>
    <submittedName>
        <fullName evidence="5">Beta-ketoacyl-ACP synthase III</fullName>
    </submittedName>
</protein>
<dbReference type="PANTHER" id="PTHR34069">
    <property type="entry name" value="3-OXOACYL-[ACYL-CARRIER-PROTEIN] SYNTHASE 3"/>
    <property type="match status" value="1"/>
</dbReference>
<evidence type="ECO:0000256" key="2">
    <source>
        <dbReference type="ARBA" id="ARBA00023315"/>
    </source>
</evidence>
<dbReference type="GO" id="GO:0044550">
    <property type="term" value="P:secondary metabolite biosynthetic process"/>
    <property type="evidence" value="ECO:0007669"/>
    <property type="project" value="TreeGrafter"/>
</dbReference>
<comment type="caution">
    <text evidence="5">The sequence shown here is derived from an EMBL/GenBank/DDBJ whole genome shotgun (WGS) entry which is preliminary data.</text>
</comment>
<dbReference type="RefSeq" id="WP_182042353.1">
    <property type="nucleotide sequence ID" value="NZ_JACDZE010000001.1"/>
</dbReference>
<evidence type="ECO:0000259" key="3">
    <source>
        <dbReference type="Pfam" id="PF00108"/>
    </source>
</evidence>
<sequence>MQNVYIKAVSKFLPNEAVTNDRMESILGMVNGKPSRARSIVLRNNRIIQRYYALDEMGNVTHNNAQLTHQAIKNLLEIAQVPEGEIDILSCGTSTPDQMLPSHASMVHGVWGKKSLEINSATGICTSGINALKYGFMAISSGSAQTAVCTGSERVSSWLRADKFNKEAEKLIELEQNPVIAFDKDFLRWMLSDGAGAMLLSDQPNEEGISLKINWIKGISYANELETCMYAGATKDKDGNLISWSDTDPENWLSESVFAIKQDIKLLDEHIIQKGTESTREILNENRVSPEEIDHFLPHISSYYFHDRLNEAFIKAGINIPLEKWFVNLETFGNIGSASIYLQLEALLYSGKLIKGEKILISVPESGRFSYVYGLLEVV</sequence>
<dbReference type="Gene3D" id="3.40.47.10">
    <property type="match status" value="2"/>
</dbReference>
<reference evidence="5 6" key="1">
    <citation type="submission" date="2020-07" db="EMBL/GenBank/DDBJ databases">
        <title>Moheibacter lacus sp. nov., a member of the family Flavobacteriaceae isolated from freshwater lake sediment.</title>
        <authorList>
            <person name="Liu Y."/>
        </authorList>
    </citation>
    <scope>NUCLEOTIDE SEQUENCE [LARGE SCALE GENOMIC DNA]</scope>
    <source>
        <strain evidence="5 6">BDHS18</strain>
    </source>
</reference>
<dbReference type="PANTHER" id="PTHR34069:SF2">
    <property type="entry name" value="BETA-KETOACYL-[ACYL-CARRIER-PROTEIN] SYNTHASE III"/>
    <property type="match status" value="1"/>
</dbReference>
<dbReference type="NCBIfam" id="NF005293">
    <property type="entry name" value="PRK06816.1"/>
    <property type="match status" value="1"/>
</dbReference>
<keyword evidence="6" id="KW-1185">Reference proteome</keyword>
<dbReference type="EMBL" id="JACDZE010000001">
    <property type="protein sequence ID" value="MBA5628766.1"/>
    <property type="molecule type" value="Genomic_DNA"/>
</dbReference>
<proteinExistence type="predicted"/>
<dbReference type="SUPFAM" id="SSF53901">
    <property type="entry name" value="Thiolase-like"/>
    <property type="match status" value="2"/>
</dbReference>
<dbReference type="AlphaFoldDB" id="A0A838ZME7"/>
<dbReference type="CDD" id="cd00827">
    <property type="entry name" value="init_cond_enzymes"/>
    <property type="match status" value="1"/>
</dbReference>